<evidence type="ECO:0000313" key="2">
    <source>
        <dbReference type="EMBL" id="MFC2254297.1"/>
    </source>
</evidence>
<proteinExistence type="predicted"/>
<dbReference type="EMBL" id="JBFNQD010000011">
    <property type="protein sequence ID" value="MEW9308993.1"/>
    <property type="molecule type" value="Genomic_DNA"/>
</dbReference>
<protein>
    <submittedName>
        <fullName evidence="1">Uncharacterized protein</fullName>
    </submittedName>
</protein>
<sequence>MVSDIPEPLAVGSIVTFSPAPGHSQPDFYEGAPITLVPGVGEPLIGRILAHTAEEVAVAAAGAQLVLTPVAATLDEHGSLDYKGAWTVRSTMPLG</sequence>
<reference evidence="1 3" key="1">
    <citation type="submission" date="2024-07" db="EMBL/GenBank/DDBJ databases">
        <title>Description of Labrys sedimenti sp. nov., isolated from a diclofenac-degrading enrichment culture.</title>
        <authorList>
            <person name="Tancsics A."/>
            <person name="Csepanyi A."/>
        </authorList>
    </citation>
    <scope>NUCLEOTIDE SEQUENCE [LARGE SCALE GENOMIC DNA]</scope>
    <source>
        <strain evidence="1 3">LMG 23578</strain>
    </source>
</reference>
<dbReference type="Proteomes" id="UP001555786">
    <property type="component" value="Unassembled WGS sequence"/>
</dbReference>
<keyword evidence="3" id="KW-1185">Reference proteome</keyword>
<name>A0ABV3PV37_9HYPH</name>
<dbReference type="Proteomes" id="UP001595190">
    <property type="component" value="Unassembled WGS sequence"/>
</dbReference>
<accession>A0ABV3PV37</accession>
<organism evidence="1 3">
    <name type="scientific">Labrys neptuniae</name>
    <dbReference type="NCBI Taxonomy" id="376174"/>
    <lineage>
        <taxon>Bacteria</taxon>
        <taxon>Pseudomonadati</taxon>
        <taxon>Pseudomonadota</taxon>
        <taxon>Alphaproteobacteria</taxon>
        <taxon>Hyphomicrobiales</taxon>
        <taxon>Xanthobacteraceae</taxon>
        <taxon>Labrys</taxon>
    </lineage>
</organism>
<evidence type="ECO:0000313" key="3">
    <source>
        <dbReference type="Proteomes" id="UP001555786"/>
    </source>
</evidence>
<evidence type="ECO:0000313" key="1">
    <source>
        <dbReference type="EMBL" id="MEW9308993.1"/>
    </source>
</evidence>
<evidence type="ECO:0000313" key="4">
    <source>
        <dbReference type="Proteomes" id="UP001595190"/>
    </source>
</evidence>
<comment type="caution">
    <text evidence="1">The sequence shown here is derived from an EMBL/GenBank/DDBJ whole genome shotgun (WGS) entry which is preliminary data.</text>
</comment>
<gene>
    <name evidence="1" type="ORF">ABXS05_25820</name>
    <name evidence="2" type="ORF">ACETRX_32065</name>
</gene>
<reference evidence="2 4" key="2">
    <citation type="submission" date="2024-09" db="EMBL/GenBank/DDBJ databases">
        <title>Description of Labrys sedimenti sp. nov., isolated from a diclofenac-degrading enrichment culture, and genome-based reclassification of Labrys portucalensis as a later heterotypic synonym of Labrys neptuniae.</title>
        <authorList>
            <person name="Tancsics A."/>
            <person name="Csepanyi A."/>
        </authorList>
    </citation>
    <scope>NUCLEOTIDE SEQUENCE [LARGE SCALE GENOMIC DNA]</scope>
    <source>
        <strain evidence="2 4">LMG 23412</strain>
    </source>
</reference>
<dbReference type="EMBL" id="JBHGPK010000031">
    <property type="protein sequence ID" value="MFC2254297.1"/>
    <property type="molecule type" value="Genomic_DNA"/>
</dbReference>
<dbReference type="RefSeq" id="WP_311939570.1">
    <property type="nucleotide sequence ID" value="NZ_JAVSCS010000024.1"/>
</dbReference>